<dbReference type="InParanoid" id="A7AVE9"/>
<dbReference type="VEuPathDB" id="PiroplasmaDB:BBOV_IV001780"/>
<reference evidence="2" key="3">
    <citation type="journal article" date="2021" name="Int. J. Parasitol.">
        <title>Comparative analysis of gene expression between Babesia bovis blood stages and kinetes allowed by improved genome annotation.</title>
        <authorList>
            <person name="Ueti M.W."/>
            <person name="Johnson W.C."/>
            <person name="Kappmeyer L.S."/>
            <person name="Herndon D.R."/>
            <person name="Mousel M.R."/>
            <person name="Reif K.E."/>
            <person name="Taus N.S."/>
            <person name="Ifeonu O.O."/>
            <person name="Silva J.C."/>
            <person name="Suarez C.E."/>
            <person name="Brayton K.A."/>
        </authorList>
    </citation>
    <scope>NUCLEOTIDE SEQUENCE [LARGE SCALE GENOMIC DNA]</scope>
</reference>
<dbReference type="eggNOG" id="ENOG502QX7C">
    <property type="taxonomic scope" value="Eukaryota"/>
</dbReference>
<evidence type="ECO:0000313" key="2">
    <source>
        <dbReference type="Proteomes" id="UP000002173"/>
    </source>
</evidence>
<reference evidence="1 2" key="1">
    <citation type="journal article" date="2007" name="PLoS Pathog.">
        <title>Genome sequence of Babesia bovis and comparative analysis of apicomplexan hemoprotozoa.</title>
        <authorList>
            <person name="Brayton K.A."/>
            <person name="Lau A.O.T."/>
            <person name="Herndon D.R."/>
            <person name="Hannick L."/>
            <person name="Kappmeyer L.S."/>
            <person name="Berens S.J."/>
            <person name="Bidwell S.L."/>
            <person name="Brown W.C."/>
            <person name="Crabtree J."/>
            <person name="Fadrosh D."/>
            <person name="Feldblum T."/>
            <person name="Forberger H.A."/>
            <person name="Haas B.J."/>
            <person name="Howell J.M."/>
            <person name="Khouri H."/>
            <person name="Koo H."/>
            <person name="Mann D.J."/>
            <person name="Norimine J."/>
            <person name="Paulsen I.T."/>
            <person name="Radune D."/>
            <person name="Ren Q."/>
            <person name="Smith R.K. Jr."/>
            <person name="Suarez C.E."/>
            <person name="White O."/>
            <person name="Wortman J.R."/>
            <person name="Knowles D.P. Jr."/>
            <person name="McElwain T.F."/>
            <person name="Nene V.M."/>
        </authorList>
    </citation>
    <scope>NUCLEOTIDE SEQUENCE [LARGE SCALE GENOMIC DNA]</scope>
    <source>
        <strain evidence="1">T2Bo</strain>
    </source>
</reference>
<organism evidence="1 2">
    <name type="scientific">Babesia bovis</name>
    <dbReference type="NCBI Taxonomy" id="5865"/>
    <lineage>
        <taxon>Eukaryota</taxon>
        <taxon>Sar</taxon>
        <taxon>Alveolata</taxon>
        <taxon>Apicomplexa</taxon>
        <taxon>Aconoidasida</taxon>
        <taxon>Piroplasmida</taxon>
        <taxon>Babesiidae</taxon>
        <taxon>Babesia</taxon>
    </lineage>
</organism>
<reference evidence="2" key="2">
    <citation type="journal article" date="2020" name="Data Brief">
        <title>Transcriptome dataset of Babesia bovis life stages within vertebrate and invertebrate hosts.</title>
        <authorList>
            <person name="Ueti M.W."/>
            <person name="Johnson W.C."/>
            <person name="Kappmeyer L.S."/>
            <person name="Herndon D.R."/>
            <person name="Mousel M.R."/>
            <person name="Reif K.E."/>
            <person name="Taus N.S."/>
            <person name="Ifeonu O.O."/>
            <person name="Silva J.C."/>
            <person name="Suarez C.E."/>
            <person name="Brayton K.A."/>
        </authorList>
    </citation>
    <scope>NUCLEOTIDE SEQUENCE [LARGE SCALE GENOMIC DNA]</scope>
</reference>
<dbReference type="RefSeq" id="XP_001609343.1">
    <property type="nucleotide sequence ID" value="XM_001609293.1"/>
</dbReference>
<accession>A7AVE9</accession>
<protein>
    <recommendedName>
        <fullName evidence="3">Vacuolar protein sorting-associated protein 51 homolog</fullName>
    </recommendedName>
</protein>
<gene>
    <name evidence="1" type="ORF">BBOV_IV001780</name>
</gene>
<dbReference type="Proteomes" id="UP000002173">
    <property type="component" value="Unassembled WGS sequence"/>
</dbReference>
<keyword evidence="2" id="KW-1185">Reference proteome</keyword>
<dbReference type="GeneID" id="5477562"/>
<comment type="caution">
    <text evidence="1">The sequence shown here is derived from an EMBL/GenBank/DDBJ whole genome shotgun (WGS) entry which is preliminary data.</text>
</comment>
<proteinExistence type="predicted"/>
<dbReference type="KEGG" id="bbo:BBOV_IV001780"/>
<dbReference type="OMA" id="IYDNYEC"/>
<evidence type="ECO:0008006" key="3">
    <source>
        <dbReference type="Google" id="ProtNLM"/>
    </source>
</evidence>
<dbReference type="EMBL" id="AAXT01000004">
    <property type="protein sequence ID" value="EDO05775.1"/>
    <property type="molecule type" value="Genomic_DNA"/>
</dbReference>
<sequence>MENETSVSALLSAYYDIGAPNEETATSSQNSANNAAKGIVEEDFLSDAAFGNADCNIDTCLNSALKKYSLNELNGLLRRLEREVRQYTAGKQILIYDNYECLFTALDTVHEINCDLNVVQKRLQALKSSQIKASTIDVSSKYGFRQKLRGITEINRILNIFKALSCIVTSLKHESQPPLDKDIMQYLTVKTETIAKVYSILKAITSRVGSKISRLNLFNTIGKVNVRLIIQVVEETYKAVKRECFTNDSLLKICNNLATVGLNITQVWELYWSNKSFSTSKHITSLYSKAIDANASIHSLSSELEICLDHILEAVNSDGYHLLAKHKEDYDGVIANVDIATYQPPSITCLFCCDDGCDLTIVGDIPMWTDSSTKDTEAHKSIGHVDSNFYIKTTSEMDCSCQKGHISQQYVTIYVQLAFAAFKGRIIGKNAKLSCKEVVYLLNNALEMVKGIPQDNECLIRVKNISFGWILSIVLLYVQKSFHPMYDALASTLMYNAEKLKQKGAFSEIHCMVEDLLKDELTYLIRFVDDLENVMQTELKPFFMSHVAYCILCLKKVFSIGANVLISLYEEHNDCDGCMDSILQMLALRSHTEFSRDNFINNHNPKSNRDVQTNENDAFNLVGGPDDDADFDSIRKSISLEYYLMKVLKAKLANLLTRGNSLRNQLTLIVSIVLGFNTTFDRITTVVESRLGSSVSSVIKSGNVVSKVSLPSEFYFSFKLEIEKSSYLGNLMDGFEETPYVDALLKEASVHLSAISHEIYKFNKLQTTKGLFPLIFKDGDALAKKCKLISTNTSVSFSTPQSVLRILVYVMKSCIKDANMLVSCAMDVLETRSSVDDGILNSFMGLLYELIEFLNVVADPALSTETSYSHVAEVNRKLKNIVVKNDIGVLCILNDLSFVPTKDICLKMFAIHIAQNISKVRKMHVLNTEIFKQFVSRIEKQLLMGFKNSGDAKQMRHAFDQIIGTAVL</sequence>
<evidence type="ECO:0000313" key="1">
    <source>
        <dbReference type="EMBL" id="EDO05775.1"/>
    </source>
</evidence>
<name>A7AVE9_BABBO</name>
<dbReference type="Pfam" id="PF08700">
    <property type="entry name" value="VPS51_Exo84_N"/>
    <property type="match status" value="1"/>
</dbReference>
<dbReference type="AlphaFoldDB" id="A7AVE9"/>